<keyword evidence="1" id="KW-0560">Oxidoreductase</keyword>
<organism evidence="5 6">
    <name type="scientific">Colletotrichum navitas</name>
    <dbReference type="NCBI Taxonomy" id="681940"/>
    <lineage>
        <taxon>Eukaryota</taxon>
        <taxon>Fungi</taxon>
        <taxon>Dikarya</taxon>
        <taxon>Ascomycota</taxon>
        <taxon>Pezizomycotina</taxon>
        <taxon>Sordariomycetes</taxon>
        <taxon>Hypocreomycetidae</taxon>
        <taxon>Glomerellales</taxon>
        <taxon>Glomerellaceae</taxon>
        <taxon>Colletotrichum</taxon>
        <taxon>Colletotrichum graminicola species complex</taxon>
    </lineage>
</organism>
<dbReference type="Pfam" id="PF00107">
    <property type="entry name" value="ADH_zinc_N"/>
    <property type="match status" value="1"/>
</dbReference>
<dbReference type="SUPFAM" id="SSF50129">
    <property type="entry name" value="GroES-like"/>
    <property type="match status" value="1"/>
</dbReference>
<dbReference type="GeneID" id="85446961"/>
<accession>A0AAD8Q2F8</accession>
<reference evidence="5" key="1">
    <citation type="submission" date="2021-06" db="EMBL/GenBank/DDBJ databases">
        <title>Comparative genomics, transcriptomics and evolutionary studies reveal genomic signatures of adaptation to plant cell wall in hemibiotrophic fungi.</title>
        <authorList>
            <consortium name="DOE Joint Genome Institute"/>
            <person name="Baroncelli R."/>
            <person name="Diaz J.F."/>
            <person name="Benocci T."/>
            <person name="Peng M."/>
            <person name="Battaglia E."/>
            <person name="Haridas S."/>
            <person name="Andreopoulos W."/>
            <person name="Labutti K."/>
            <person name="Pangilinan J."/>
            <person name="Floch G.L."/>
            <person name="Makela M.R."/>
            <person name="Henrissat B."/>
            <person name="Grigoriev I.V."/>
            <person name="Crouch J.A."/>
            <person name="De Vries R.P."/>
            <person name="Sukno S.A."/>
            <person name="Thon M.R."/>
        </authorList>
    </citation>
    <scope>NUCLEOTIDE SEQUENCE</scope>
    <source>
        <strain evidence="5">CBS 125086</strain>
    </source>
</reference>
<dbReference type="InterPro" id="IPR036291">
    <property type="entry name" value="NAD(P)-bd_dom_sf"/>
</dbReference>
<dbReference type="CDD" id="cd05288">
    <property type="entry name" value="PGDH"/>
    <property type="match status" value="1"/>
</dbReference>
<dbReference type="SUPFAM" id="SSF51735">
    <property type="entry name" value="NAD(P)-binding Rossmann-fold domains"/>
    <property type="match status" value="1"/>
</dbReference>
<dbReference type="Pfam" id="PF16884">
    <property type="entry name" value="ADH_N_2"/>
    <property type="match status" value="1"/>
</dbReference>
<evidence type="ECO:0000256" key="2">
    <source>
        <dbReference type="ARBA" id="ARBA00069006"/>
    </source>
</evidence>
<feature type="domain" description="Enoyl reductase (ER)" evidence="4">
    <location>
        <begin position="20"/>
        <end position="317"/>
    </location>
</feature>
<dbReference type="GO" id="GO:0016628">
    <property type="term" value="F:oxidoreductase activity, acting on the CH-CH group of donors, NAD or NADP as acceptor"/>
    <property type="evidence" value="ECO:0007669"/>
    <property type="project" value="InterPro"/>
</dbReference>
<dbReference type="EMBL" id="JAHLJV010000019">
    <property type="protein sequence ID" value="KAK1594660.1"/>
    <property type="molecule type" value="Genomic_DNA"/>
</dbReference>
<dbReference type="AlphaFoldDB" id="A0AAD8Q2F8"/>
<comment type="caution">
    <text evidence="5">The sequence shown here is derived from an EMBL/GenBank/DDBJ whole genome shotgun (WGS) entry which is preliminary data.</text>
</comment>
<protein>
    <recommendedName>
        <fullName evidence="2">Dehydrogenase FUB6</fullName>
    </recommendedName>
    <alternativeName>
        <fullName evidence="3">Fusaric acid biosynthesis protein 6</fullName>
    </alternativeName>
</protein>
<dbReference type="Gene3D" id="3.40.50.720">
    <property type="entry name" value="NAD(P)-binding Rossmann-like Domain"/>
    <property type="match status" value="1"/>
</dbReference>
<dbReference type="PANTHER" id="PTHR43205">
    <property type="entry name" value="PROSTAGLANDIN REDUCTASE"/>
    <property type="match status" value="1"/>
</dbReference>
<dbReference type="RefSeq" id="XP_060415822.1">
    <property type="nucleotide sequence ID" value="XM_060562721.1"/>
</dbReference>
<dbReference type="Gene3D" id="3.90.180.10">
    <property type="entry name" value="Medium-chain alcohol dehydrogenases, catalytic domain"/>
    <property type="match status" value="1"/>
</dbReference>
<gene>
    <name evidence="5" type="ORF">LY79DRAFT_658319</name>
</gene>
<evidence type="ECO:0000259" key="4">
    <source>
        <dbReference type="SMART" id="SM00829"/>
    </source>
</evidence>
<name>A0AAD8Q2F8_9PEZI</name>
<evidence type="ECO:0000256" key="1">
    <source>
        <dbReference type="ARBA" id="ARBA00023002"/>
    </source>
</evidence>
<evidence type="ECO:0000313" key="5">
    <source>
        <dbReference type="EMBL" id="KAK1594660.1"/>
    </source>
</evidence>
<dbReference type="InterPro" id="IPR045010">
    <property type="entry name" value="MDR_fam"/>
</dbReference>
<proteinExistence type="predicted"/>
<evidence type="ECO:0000313" key="6">
    <source>
        <dbReference type="Proteomes" id="UP001230504"/>
    </source>
</evidence>
<dbReference type="InterPro" id="IPR013149">
    <property type="entry name" value="ADH-like_C"/>
</dbReference>
<sequence>MTPNKTFVFKKIPAALPVAGEHITVEDRPIDLDNVPEGGIVVEVIYASFDPYQRGRMRNARIKSYQPAFELNGPIFNHTISKVLKSKAPSFCEGDLVLANTPIAEYACLTRLEEVRKVQNPYNLDLALFLGPLGMSGLTAWSGLHKIGQPKKGETIFISSAAGAVGQVVGQIAKRKGLTVIGSVGSDEKLKFIKELGFDTGFNYKKDEPRDALPELAPNGIDIYFDNVGGDHLEAALTCMNFEGRVVSCGMNITMEGFIVFTPKFGPAHFDEHQENMQKWLSDGSVKAKLAVTEDIDNAPDGFIGMFNGKNFGKSILKIK</sequence>
<keyword evidence="6" id="KW-1185">Reference proteome</keyword>
<dbReference type="InterPro" id="IPR020843">
    <property type="entry name" value="ER"/>
</dbReference>
<dbReference type="InterPro" id="IPR041694">
    <property type="entry name" value="ADH_N_2"/>
</dbReference>
<dbReference type="Proteomes" id="UP001230504">
    <property type="component" value="Unassembled WGS sequence"/>
</dbReference>
<evidence type="ECO:0000256" key="3">
    <source>
        <dbReference type="ARBA" id="ARBA00083301"/>
    </source>
</evidence>
<dbReference type="PANTHER" id="PTHR43205:SF7">
    <property type="entry name" value="PROSTAGLANDIN REDUCTASE 1"/>
    <property type="match status" value="1"/>
</dbReference>
<dbReference type="InterPro" id="IPR011032">
    <property type="entry name" value="GroES-like_sf"/>
</dbReference>
<dbReference type="SMART" id="SM00829">
    <property type="entry name" value="PKS_ER"/>
    <property type="match status" value="1"/>
</dbReference>
<dbReference type="FunFam" id="3.40.50.720:FF:000121">
    <property type="entry name" value="Prostaglandin reductase 2"/>
    <property type="match status" value="1"/>
</dbReference>